<evidence type="ECO:0000259" key="6">
    <source>
        <dbReference type="PROSITE" id="PS51460"/>
    </source>
</evidence>
<evidence type="ECO:0000313" key="8">
    <source>
        <dbReference type="Proteomes" id="UP000765509"/>
    </source>
</evidence>
<dbReference type="PROSITE" id="PS51460">
    <property type="entry name" value="GAR"/>
    <property type="match status" value="1"/>
</dbReference>
<dbReference type="InterPro" id="IPR003108">
    <property type="entry name" value="GAR_dom"/>
</dbReference>
<feature type="compositionally biased region" description="Polar residues" evidence="5">
    <location>
        <begin position="2218"/>
        <end position="2234"/>
    </location>
</feature>
<feature type="compositionally biased region" description="Low complexity" evidence="5">
    <location>
        <begin position="346"/>
        <end position="376"/>
    </location>
</feature>
<dbReference type="InterPro" id="IPR036534">
    <property type="entry name" value="GAR_dom_sf"/>
</dbReference>
<gene>
    <name evidence="7" type="ORF">O181_038240</name>
</gene>
<evidence type="ECO:0000256" key="2">
    <source>
        <dbReference type="ARBA" id="ARBA00022490"/>
    </source>
</evidence>
<comment type="caution">
    <text evidence="7">The sequence shown here is derived from an EMBL/GenBank/DDBJ whole genome shotgun (WGS) entry which is preliminary data.</text>
</comment>
<feature type="region of interest" description="Disordered" evidence="5">
    <location>
        <begin position="1975"/>
        <end position="1999"/>
    </location>
</feature>
<feature type="region of interest" description="Disordered" evidence="5">
    <location>
        <begin position="296"/>
        <end position="376"/>
    </location>
</feature>
<dbReference type="Pfam" id="PF02187">
    <property type="entry name" value="GAS2"/>
    <property type="match status" value="1"/>
</dbReference>
<evidence type="ECO:0000256" key="5">
    <source>
        <dbReference type="SAM" id="MobiDB-lite"/>
    </source>
</evidence>
<evidence type="ECO:0000256" key="3">
    <source>
        <dbReference type="ARBA" id="ARBA00023212"/>
    </source>
</evidence>
<dbReference type="SUPFAM" id="SSF143575">
    <property type="entry name" value="GAS2 domain-like"/>
    <property type="match status" value="1"/>
</dbReference>
<evidence type="ECO:0000313" key="7">
    <source>
        <dbReference type="EMBL" id="MBW0498525.1"/>
    </source>
</evidence>
<sequence length="2240" mass="255945">MDLINISNQQTNKIVQDSDLSSKSNIISISKSISSKPTSTSSSTQNNHSILNNNHLNLSANSKLDNQIIFLLEGLNKRKFKIDQKVEFLKNLPKINPFEPLPPNISNIDRKIWKNWSLEHVKIEREAEIFRDDEFALMKKVAMSKTTNMSREDTDLVGLTLGTLEAFSKLDHLLRSRRKQLEILDLRIKWDQQTKKIWKDLKELEIEQPKLLKKLRWSPPSLPFQSNLIDNLGPNQINSTPTSPHLSQIFNNILDSSIQNSLISKPSNSKIDSINSKLILNSSSDLIHPKFQTDIDQTNGELSNQSNLLKTSNSSHQSPSPPLISTNVNESNKKPYKRHSLNFTPSNSLRTSSSSSSSSSSTPLSNSFGSSSSSSPQSRAMRIQAITLQLSSITSKFHSINRAILPTSLTIDQLIDSGLHLPEIFLDEQDKLEAAVRALDIIETTKFFNQLIQQHKEADQVWFNLRNLEVEIETFRREINDHLNTKRIDQNHLNRFESRLGHFIKDHNHYHLRASLRISPSHPNFLDQAEINQLLIETLRGGSKRVVISLDRLKEWIKLYRLALEAKNSAQSIQSLLDDCKFRLEASISSLNQLNALHPQRPWLMINPDCLRFDIREKHYEKLSSEFLTDMKKISLEGSALLEKANLAFIQLNDTFGSDPSWKCQLHNSLDELTKMLDQAHGLIIDHQDSFEKLKTLRSSWDKLLQARIALTRLRDQLLLSIDLEKRTMRKISPDNFINTTQDLDNSTSLIKPYDRNHRVLQETFEEPNEMDTIISLKVLNCHQDALEYITQDLQPIINFILVELIKHNQHKTIHQYILQALDEILHNRLPDLLKIERTMEQIQLQARQVRDIESEYDANFIEGGRLMKKVQDLIGLELDQSYEDNDESVDPGVERPEMNRAIEIRRNRLTGQLSNYFMMVDQFCCSLVKRIKFIQASICSGTLALQSGRVVLDCHLHNEALRSHINALSMNLMGLKDQVSNELQILMWISNPHVNKFKTAIKDVKRNLQTINNQLDALEGNVCQYTHLFDSNVDESFLDDTQIESQLNQPLKELKIVLRDIENKFDQSTSLELETFISSCPSPFTSKTFKPDQFILPKQMLYHQLQSRYNQTLRRLNAIEVLCLKFVGQVNQKRKIELGWRKVWRESLEELINQCESFKAEIGLIEHRTQKLKQESQEWQTNRLEAREHIDLVQLEPADVIPDYLAELAGFESTRAGYIEMLEVIQRKIDGVDERTKTLGQEIGDRLPAFNHLTIDLTTMIGHLQNEWSRAHESIEKSSQSIIRIKGFVEIRLNENKNRLRWKNQCLEIAHIDLEATRQMIVTFDEALGSSVAFWCQLPQPNEWEGEVKIRKLDEQQVALLDSLRSITGLKSVNLASIKHNLELAHVKFLTINEEAEKLSKNQLPLIFLNDLEVGVNDLIKEFEERLKKLLNVENDLIERILLVNGLLDSAQNDRLEEAVMRYHYDVECNSLRLWNQTCLDPFVDGVEKEMERIVELRCSEVGESTLVQASLSVLPASSSSKRSTMSFENEDAKLEDKVAWVMNLLEIGSRAAERLIQLKESQVNLASQLKNFQLTLPSQCLCHLEFLIGMTSLEGQSRFKTSSDRLRELCLSLEVFNIGLRERLKEAEENLEAARRQKATLKVLLRIYDRLNGLGLESWLNTHDNTQHSPLPTETILVTAIETLDEVENELEELSKSTFMIDDDLLKKVFMLLDQQRGNIKILKALVAFQTTMTECDQTFSALLDILDDSDANSYEDEVKKLHWCARQALEALILTVTGSIEKDFRVEYHVVRLKQTWEELEAMVREVNKKEPDRYQHPNNVLSKSRIPVPMKFGTRLETESPASSKVMMNTPRSMPTRISSIRQLYNPASSSNRKFSPQFEASNLSSSPLYPINSPSYPISRRRSQLTPDPAKLQTKVHQPDSYNACHQKKVPERSCSRMSESRLSVSTNKNLLTQSLGTPRQRLYSIQATPPRPTAKHTEGLGGMGSASPVVYKPRPNRKIDKMIRNVVTRLAVGVHVAPADGWEDNSGMYWIGEKIYFCRILRSQTVMVRIGGGWSELSNFLLVNSKQDMSPNTGRSRQQASSTGPELWVTADQVRRATNECQFTPCGAQNSAANNWSPLTNTSNTSVNGGEAGYFPLTPGSNNKLAITKERTTSMISVSGGIRNRHRMSNVPNNYPGLGLSFSPTPIDTIQTYMRKVKTPTGPASEIDQLSLPKSLSGNRPRSSLSSRKVSKNH</sequence>
<feature type="coiled-coil region" evidence="4">
    <location>
        <begin position="995"/>
        <end position="1022"/>
    </location>
</feature>
<dbReference type="Proteomes" id="UP000765509">
    <property type="component" value="Unassembled WGS sequence"/>
</dbReference>
<dbReference type="EMBL" id="AVOT02014763">
    <property type="protein sequence ID" value="MBW0498525.1"/>
    <property type="molecule type" value="Genomic_DNA"/>
</dbReference>
<comment type="subcellular location">
    <subcellularLocation>
        <location evidence="1">Cytoplasm</location>
        <location evidence="1">Cytoskeleton</location>
    </subcellularLocation>
</comment>
<feature type="region of interest" description="Disordered" evidence="5">
    <location>
        <begin position="1872"/>
        <end position="1947"/>
    </location>
</feature>
<name>A0A9Q3D9H6_9BASI</name>
<evidence type="ECO:0000256" key="1">
    <source>
        <dbReference type="ARBA" id="ARBA00004245"/>
    </source>
</evidence>
<reference evidence="7" key="1">
    <citation type="submission" date="2021-03" db="EMBL/GenBank/DDBJ databases">
        <title>Draft genome sequence of rust myrtle Austropuccinia psidii MF-1, a brazilian biotype.</title>
        <authorList>
            <person name="Quecine M.C."/>
            <person name="Pachon D.M.R."/>
            <person name="Bonatelli M.L."/>
            <person name="Correr F.H."/>
            <person name="Franceschini L.M."/>
            <person name="Leite T.F."/>
            <person name="Margarido G.R.A."/>
            <person name="Almeida C.A."/>
            <person name="Ferrarezi J.A."/>
            <person name="Labate C.A."/>
        </authorList>
    </citation>
    <scope>NUCLEOTIDE SEQUENCE</scope>
    <source>
        <strain evidence="7">MF-1</strain>
    </source>
</reference>
<feature type="domain" description="GAR" evidence="6">
    <location>
        <begin position="2000"/>
        <end position="2074"/>
    </location>
</feature>
<proteinExistence type="predicted"/>
<feature type="region of interest" description="Disordered" evidence="5">
    <location>
        <begin position="2204"/>
        <end position="2240"/>
    </location>
</feature>
<dbReference type="OrthoDB" id="3359034at2759"/>
<feature type="coiled-coil region" evidence="4">
    <location>
        <begin position="1142"/>
        <end position="1169"/>
    </location>
</feature>
<feature type="compositionally biased region" description="Polar residues" evidence="5">
    <location>
        <begin position="296"/>
        <end position="330"/>
    </location>
</feature>
<accession>A0A9Q3D9H6</accession>
<keyword evidence="8" id="KW-1185">Reference proteome</keyword>
<dbReference type="Gene3D" id="3.30.920.20">
    <property type="entry name" value="Gas2-like domain"/>
    <property type="match status" value="1"/>
</dbReference>
<feature type="compositionally biased region" description="Polar residues" evidence="5">
    <location>
        <begin position="1872"/>
        <end position="1901"/>
    </location>
</feature>
<organism evidence="7 8">
    <name type="scientific">Austropuccinia psidii MF-1</name>
    <dbReference type="NCBI Taxonomy" id="1389203"/>
    <lineage>
        <taxon>Eukaryota</taxon>
        <taxon>Fungi</taxon>
        <taxon>Dikarya</taxon>
        <taxon>Basidiomycota</taxon>
        <taxon>Pucciniomycotina</taxon>
        <taxon>Pucciniomycetes</taxon>
        <taxon>Pucciniales</taxon>
        <taxon>Sphaerophragmiaceae</taxon>
        <taxon>Austropuccinia</taxon>
    </lineage>
</organism>
<keyword evidence="4" id="KW-0175">Coiled coil</keyword>
<protein>
    <recommendedName>
        <fullName evidence="6">GAR domain-containing protein</fullName>
    </recommendedName>
</protein>
<feature type="coiled-coil region" evidence="4">
    <location>
        <begin position="1619"/>
        <end position="1646"/>
    </location>
</feature>
<keyword evidence="2" id="KW-0963">Cytoplasm</keyword>
<evidence type="ECO:0000256" key="4">
    <source>
        <dbReference type="SAM" id="Coils"/>
    </source>
</evidence>
<dbReference type="GO" id="GO:0008017">
    <property type="term" value="F:microtubule binding"/>
    <property type="evidence" value="ECO:0007669"/>
    <property type="project" value="InterPro"/>
</dbReference>
<keyword evidence="3" id="KW-0206">Cytoskeleton</keyword>
<dbReference type="GO" id="GO:0005856">
    <property type="term" value="C:cytoskeleton"/>
    <property type="evidence" value="ECO:0007669"/>
    <property type="project" value="UniProtKB-SubCell"/>
</dbReference>